<reference evidence="1" key="1">
    <citation type="submission" date="2021-06" db="EMBL/GenBank/DDBJ databases">
        <title>Comparative genomics, transcriptomics and evolutionary studies reveal genomic signatures of adaptation to plant cell wall in hemibiotrophic fungi.</title>
        <authorList>
            <consortium name="DOE Joint Genome Institute"/>
            <person name="Baroncelli R."/>
            <person name="Diaz J.F."/>
            <person name="Benocci T."/>
            <person name="Peng M."/>
            <person name="Battaglia E."/>
            <person name="Haridas S."/>
            <person name="Andreopoulos W."/>
            <person name="Labutti K."/>
            <person name="Pangilinan J."/>
            <person name="Floch G.L."/>
            <person name="Makela M.R."/>
            <person name="Henrissat B."/>
            <person name="Grigoriev I.V."/>
            <person name="Crouch J.A."/>
            <person name="De Vries R.P."/>
            <person name="Sukno S.A."/>
            <person name="Thon M.R."/>
        </authorList>
    </citation>
    <scope>NUCLEOTIDE SEQUENCE</scope>
    <source>
        <strain evidence="1">CBS 102054</strain>
    </source>
</reference>
<evidence type="ECO:0000313" key="2">
    <source>
        <dbReference type="Proteomes" id="UP001243989"/>
    </source>
</evidence>
<sequence length="186" mass="20600">MHKRSRRTTTRPPLHRTTVLRTNTPYVPLHHFLLTDCHSPSGTPGTSIPASLILIALLLIYPLKVPAVLPFSFPSHLGFSTCLVRRVVSSVTILHSPYSVPRGEDRRICQPAACSALPYHLQATRLSNPSFIPPCQATKGAPYRQITLRAALRSPEKPRQPRKALGVFQLTRTVAVRPFTDPTSSL</sequence>
<dbReference type="Proteomes" id="UP001243989">
    <property type="component" value="Unassembled WGS sequence"/>
</dbReference>
<dbReference type="AlphaFoldDB" id="A0AAJ0EEL6"/>
<accession>A0AAJ0EEL6</accession>
<dbReference type="RefSeq" id="XP_060445784.1">
    <property type="nucleotide sequence ID" value="XM_060582783.1"/>
</dbReference>
<keyword evidence="2" id="KW-1185">Reference proteome</keyword>
<name>A0AAJ0EEL6_9PEZI</name>
<dbReference type="GeneID" id="85467645"/>
<dbReference type="EMBL" id="JAHMHQ010000009">
    <property type="protein sequence ID" value="KAK1637177.1"/>
    <property type="molecule type" value="Genomic_DNA"/>
</dbReference>
<protein>
    <submittedName>
        <fullName evidence="1">Uncharacterized protein</fullName>
    </submittedName>
</protein>
<proteinExistence type="predicted"/>
<evidence type="ECO:0000313" key="1">
    <source>
        <dbReference type="EMBL" id="KAK1637177.1"/>
    </source>
</evidence>
<comment type="caution">
    <text evidence="1">The sequence shown here is derived from an EMBL/GenBank/DDBJ whole genome shotgun (WGS) entry which is preliminary data.</text>
</comment>
<organism evidence="1 2">
    <name type="scientific">Colletotrichum phormii</name>
    <dbReference type="NCBI Taxonomy" id="359342"/>
    <lineage>
        <taxon>Eukaryota</taxon>
        <taxon>Fungi</taxon>
        <taxon>Dikarya</taxon>
        <taxon>Ascomycota</taxon>
        <taxon>Pezizomycotina</taxon>
        <taxon>Sordariomycetes</taxon>
        <taxon>Hypocreomycetidae</taxon>
        <taxon>Glomerellales</taxon>
        <taxon>Glomerellaceae</taxon>
        <taxon>Colletotrichum</taxon>
        <taxon>Colletotrichum acutatum species complex</taxon>
    </lineage>
</organism>
<gene>
    <name evidence="1" type="ORF">BDP81DRAFT_219845</name>
</gene>